<reference evidence="2" key="1">
    <citation type="submission" date="2017-11" db="EMBL/GenBank/DDBJ databases">
        <authorList>
            <person name="Lima N.C."/>
            <person name="Parody-Merino A.M."/>
            <person name="Battley P.F."/>
            <person name="Fidler A.E."/>
            <person name="Prosdocimi F."/>
        </authorList>
    </citation>
    <scope>NUCLEOTIDE SEQUENCE [LARGE SCALE GENOMIC DNA]</scope>
</reference>
<reference evidence="2" key="2">
    <citation type="submission" date="2017-12" db="EMBL/GenBank/DDBJ databases">
        <title>Genome sequence of the Bar-tailed Godwit (Limosa lapponica baueri).</title>
        <authorList>
            <person name="Lima N.C.B."/>
            <person name="Parody-Merino A.M."/>
            <person name="Battley P.F."/>
            <person name="Fidler A.E."/>
            <person name="Prosdocimi F."/>
        </authorList>
    </citation>
    <scope>NUCLEOTIDE SEQUENCE [LARGE SCALE GENOMIC DNA]</scope>
</reference>
<organism evidence="1 2">
    <name type="scientific">Limosa lapponica baueri</name>
    <dbReference type="NCBI Taxonomy" id="1758121"/>
    <lineage>
        <taxon>Eukaryota</taxon>
        <taxon>Metazoa</taxon>
        <taxon>Chordata</taxon>
        <taxon>Craniata</taxon>
        <taxon>Vertebrata</taxon>
        <taxon>Euteleostomi</taxon>
        <taxon>Archelosauria</taxon>
        <taxon>Archosauria</taxon>
        <taxon>Dinosauria</taxon>
        <taxon>Saurischia</taxon>
        <taxon>Theropoda</taxon>
        <taxon>Coelurosauria</taxon>
        <taxon>Aves</taxon>
        <taxon>Neognathae</taxon>
        <taxon>Neoaves</taxon>
        <taxon>Charadriiformes</taxon>
        <taxon>Scolopacidae</taxon>
        <taxon>Limosa</taxon>
    </lineage>
</organism>
<dbReference type="Proteomes" id="UP000233556">
    <property type="component" value="Unassembled WGS sequence"/>
</dbReference>
<dbReference type="EMBL" id="KZ506819">
    <property type="protein sequence ID" value="PKU38214.1"/>
    <property type="molecule type" value="Genomic_DNA"/>
</dbReference>
<name>A0A2I0TWM7_LIMLA</name>
<keyword evidence="2" id="KW-1185">Reference proteome</keyword>
<protein>
    <submittedName>
        <fullName evidence="1">Uncharacterized protein</fullName>
    </submittedName>
</protein>
<gene>
    <name evidence="1" type="ORF">llap_11484</name>
</gene>
<proteinExistence type="predicted"/>
<dbReference type="AlphaFoldDB" id="A0A2I0TWM7"/>
<evidence type="ECO:0000313" key="1">
    <source>
        <dbReference type="EMBL" id="PKU38214.1"/>
    </source>
</evidence>
<accession>A0A2I0TWM7</accession>
<evidence type="ECO:0000313" key="2">
    <source>
        <dbReference type="Proteomes" id="UP000233556"/>
    </source>
</evidence>
<sequence length="97" mass="10628">MSLSFFQLCSQSPPQYGPSVSYALRQDPIKNKYAIMSLASVLQEKIRETFVKNGLGIIGPALGERDGLESPDGSLRSLPGLFSTKSYMPKLSQIKFA</sequence>